<evidence type="ECO:0000313" key="17">
    <source>
        <dbReference type="Proteomes" id="UP001108240"/>
    </source>
</evidence>
<dbReference type="InterPro" id="IPR000961">
    <property type="entry name" value="AGC-kinase_C"/>
</dbReference>
<evidence type="ECO:0000256" key="10">
    <source>
        <dbReference type="ARBA" id="ARBA00022840"/>
    </source>
</evidence>
<dbReference type="GeneTree" id="ENSGT00940000157700"/>
<dbReference type="PROSITE" id="PS51285">
    <property type="entry name" value="AGC_KINASE_CTER"/>
    <property type="match status" value="1"/>
</dbReference>
<dbReference type="Gene3D" id="1.10.510.10">
    <property type="entry name" value="Transferase(Phosphotransferase) domain 1"/>
    <property type="match status" value="1"/>
</dbReference>
<evidence type="ECO:0000259" key="15">
    <source>
        <dbReference type="PROSITE" id="PS51285"/>
    </source>
</evidence>
<reference evidence="16" key="2">
    <citation type="submission" date="2025-09" db="UniProtKB">
        <authorList>
            <consortium name="Ensembl"/>
        </authorList>
    </citation>
    <scope>IDENTIFICATION</scope>
</reference>
<evidence type="ECO:0000256" key="13">
    <source>
        <dbReference type="SAM" id="MobiDB-lite"/>
    </source>
</evidence>
<dbReference type="FunFam" id="1.10.510.10:FF:000012">
    <property type="entry name" value="microtubule-associated serine/threonine-protein kinase 2 isoform X1"/>
    <property type="match status" value="1"/>
</dbReference>
<evidence type="ECO:0000256" key="11">
    <source>
        <dbReference type="ARBA" id="ARBA00047899"/>
    </source>
</evidence>
<reference evidence="16" key="1">
    <citation type="submission" date="2025-08" db="UniProtKB">
        <authorList>
            <consortium name="Ensembl"/>
        </authorList>
    </citation>
    <scope>IDENTIFICATION</scope>
</reference>
<dbReference type="InterPro" id="IPR015022">
    <property type="entry name" value="MAST_pre-PK_dom"/>
</dbReference>
<dbReference type="CDD" id="cd05609">
    <property type="entry name" value="STKc_MAST"/>
    <property type="match status" value="1"/>
</dbReference>
<evidence type="ECO:0000256" key="6">
    <source>
        <dbReference type="ARBA" id="ARBA00022553"/>
    </source>
</evidence>
<feature type="region of interest" description="Disordered" evidence="13">
    <location>
        <begin position="712"/>
        <end position="773"/>
    </location>
</feature>
<keyword evidence="7" id="KW-0808">Transferase</keyword>
<dbReference type="PANTHER" id="PTHR24356:SF150">
    <property type="entry name" value="MICROTUBULE-ASSOCIATED SERINE_THREONINE-PROTEIN KINASE 1"/>
    <property type="match status" value="1"/>
</dbReference>
<dbReference type="PROSITE" id="PS00108">
    <property type="entry name" value="PROTEIN_KINASE_ST"/>
    <property type="match status" value="1"/>
</dbReference>
<keyword evidence="4" id="KW-0963">Cytoplasm</keyword>
<keyword evidence="5" id="KW-0723">Serine/threonine-protein kinase</keyword>
<protein>
    <recommendedName>
        <fullName evidence="3">non-specific serine/threonine protein kinase</fullName>
        <ecNumber evidence="3">2.7.11.1</ecNumber>
    </recommendedName>
</protein>
<evidence type="ECO:0000256" key="9">
    <source>
        <dbReference type="ARBA" id="ARBA00022777"/>
    </source>
</evidence>
<dbReference type="InterPro" id="IPR000719">
    <property type="entry name" value="Prot_kinase_dom"/>
</dbReference>
<accession>A0A8C1DRC7</accession>
<sequence length="909" mass="102152">MQKDLPLPRKSSGCRTSNRKSLILTSTSPTLPRPHSPLPGHIGSSPLDSPRTFSPSAPAHFSFASSRRADGRRWSLASLPSSGYGTNTPSSTSSSSSQERLHQLPFQPTLDELHFLSKHFGSTESITDDDGRRSPHVRPRSRSLSPGRSPSCYDNEIVMMNHVYKERFPKAYERSESSELTFITELVKKLFIIISRPARLLECLEFNPEEFYHLLEAAEDHAKEGQLMKADIPRYIISQLGLTRDPLEEMVNLESYDSEGPHTPETDDSAEVSGKLKAIKPPCESDFQTIKLISNGAYGAVYLVRHRETRQRFAMKKINKQNLLLRNQIQQAFVERDILTFAENPFVVSMFCSFETRRHLCMVMEYVEGGDCATLLKNIGALPVEMARMYFAETVLALEYIHNYGIVHRDLKPDNLLITSMGHIKLTDFGLSKMGLMNLTTNLYEGHIEKDAREFLDKQVCGTPEYIAPEVILRQGYGKPVDWWAMGIILYEFLVGCVPFFGDTPEELFGQVITDDIDWPVGDEALPSEAQSLISALLQTNPLVRLGTGGAFEVKQHSFFSGLDWNGLLRQKAEFIPHLESEEDTSYFDTRSERYRHINSYDEDDTNDDEPVEIRQFSSCSPRFSKVYSSMEHLSQLEQKTPVVTRREHKDVGLNIFVQNYVFNIPSHFLFYLHRKRLSYSESLYMEGDCSPPMGARRRFSALMDTHRFAAPQEGDGELSEKQGGFKAPGSSLEGAIAPPSPSANEQRNGAKEVMSASKGPATETRDVIMGDTVGQRATKDLVLRQARHQQLSSDGEKRSSRPSNKVIKSASATALSVIIPGVEQHGSSPLASPMSPRSLSSNPSSRDSSPSRDYCPAVSVLRSPITIHRSGKKYGFTLRAIRVYMGDTDVYSVHHIVWVRQQHSMRKS</sequence>
<keyword evidence="10" id="KW-0067">ATP-binding</keyword>
<feature type="region of interest" description="Disordered" evidence="13">
    <location>
        <begin position="76"/>
        <end position="101"/>
    </location>
</feature>
<dbReference type="EC" id="2.7.11.1" evidence="3"/>
<evidence type="ECO:0000256" key="5">
    <source>
        <dbReference type="ARBA" id="ARBA00022527"/>
    </source>
</evidence>
<keyword evidence="17" id="KW-1185">Reference proteome</keyword>
<evidence type="ECO:0000256" key="2">
    <source>
        <dbReference type="ARBA" id="ARBA00009903"/>
    </source>
</evidence>
<feature type="compositionally biased region" description="Polar residues" evidence="13">
    <location>
        <begin position="13"/>
        <end position="30"/>
    </location>
</feature>
<organism evidence="16 17">
    <name type="scientific">Cyprinus carpio carpio</name>
    <dbReference type="NCBI Taxonomy" id="630221"/>
    <lineage>
        <taxon>Eukaryota</taxon>
        <taxon>Metazoa</taxon>
        <taxon>Chordata</taxon>
        <taxon>Craniata</taxon>
        <taxon>Vertebrata</taxon>
        <taxon>Euteleostomi</taxon>
        <taxon>Actinopterygii</taxon>
        <taxon>Neopterygii</taxon>
        <taxon>Teleostei</taxon>
        <taxon>Ostariophysi</taxon>
        <taxon>Cypriniformes</taxon>
        <taxon>Cyprinidae</taxon>
        <taxon>Cyprininae</taxon>
        <taxon>Cyprinus</taxon>
    </lineage>
</organism>
<evidence type="ECO:0000256" key="4">
    <source>
        <dbReference type="ARBA" id="ARBA00022490"/>
    </source>
</evidence>
<evidence type="ECO:0000256" key="8">
    <source>
        <dbReference type="ARBA" id="ARBA00022741"/>
    </source>
</evidence>
<feature type="region of interest" description="Disordered" evidence="13">
    <location>
        <begin position="122"/>
        <end position="150"/>
    </location>
</feature>
<evidence type="ECO:0000259" key="14">
    <source>
        <dbReference type="PROSITE" id="PS50011"/>
    </source>
</evidence>
<dbReference type="Ensembl" id="ENSCCRT00000072055.2">
    <property type="protein sequence ID" value="ENSCCRP00000066500.2"/>
    <property type="gene ID" value="ENSCCRG00000033365.2"/>
</dbReference>
<dbReference type="Pfam" id="PF08926">
    <property type="entry name" value="DUF1908"/>
    <property type="match status" value="1"/>
</dbReference>
<comment type="catalytic activity">
    <reaction evidence="12">
        <text>L-seryl-[protein] + ATP = O-phospho-L-seryl-[protein] + ADP + H(+)</text>
        <dbReference type="Rhea" id="RHEA:17989"/>
        <dbReference type="Rhea" id="RHEA-COMP:9863"/>
        <dbReference type="Rhea" id="RHEA-COMP:11604"/>
        <dbReference type="ChEBI" id="CHEBI:15378"/>
        <dbReference type="ChEBI" id="CHEBI:29999"/>
        <dbReference type="ChEBI" id="CHEBI:30616"/>
        <dbReference type="ChEBI" id="CHEBI:83421"/>
        <dbReference type="ChEBI" id="CHEBI:456216"/>
        <dbReference type="EC" id="2.7.11.1"/>
    </reaction>
</comment>
<feature type="domain" description="AGC-kinase C-terminal" evidence="15">
    <location>
        <begin position="561"/>
        <end position="629"/>
    </location>
</feature>
<evidence type="ECO:0000256" key="1">
    <source>
        <dbReference type="ARBA" id="ARBA00004496"/>
    </source>
</evidence>
<comment type="catalytic activity">
    <reaction evidence="11">
        <text>L-threonyl-[protein] + ATP = O-phospho-L-threonyl-[protein] + ADP + H(+)</text>
        <dbReference type="Rhea" id="RHEA:46608"/>
        <dbReference type="Rhea" id="RHEA-COMP:11060"/>
        <dbReference type="Rhea" id="RHEA-COMP:11605"/>
        <dbReference type="ChEBI" id="CHEBI:15378"/>
        <dbReference type="ChEBI" id="CHEBI:30013"/>
        <dbReference type="ChEBI" id="CHEBI:30616"/>
        <dbReference type="ChEBI" id="CHEBI:61977"/>
        <dbReference type="ChEBI" id="CHEBI:456216"/>
        <dbReference type="EC" id="2.7.11.1"/>
    </reaction>
</comment>
<dbReference type="AlphaFoldDB" id="A0A8C1DRC7"/>
<dbReference type="GO" id="GO:0000287">
    <property type="term" value="F:magnesium ion binding"/>
    <property type="evidence" value="ECO:0007669"/>
    <property type="project" value="InterPro"/>
</dbReference>
<dbReference type="InterPro" id="IPR023142">
    <property type="entry name" value="MAST_pre-PK_dom_sf"/>
</dbReference>
<feature type="compositionally biased region" description="Low complexity" evidence="13">
    <location>
        <begin position="80"/>
        <end position="97"/>
    </location>
</feature>
<evidence type="ECO:0000256" key="7">
    <source>
        <dbReference type="ARBA" id="ARBA00022679"/>
    </source>
</evidence>
<dbReference type="GO" id="GO:0004674">
    <property type="term" value="F:protein serine/threonine kinase activity"/>
    <property type="evidence" value="ECO:0007669"/>
    <property type="project" value="UniProtKB-KW"/>
</dbReference>
<dbReference type="SUPFAM" id="SSF56112">
    <property type="entry name" value="Protein kinase-like (PK-like)"/>
    <property type="match status" value="1"/>
</dbReference>
<dbReference type="GO" id="GO:0035556">
    <property type="term" value="P:intracellular signal transduction"/>
    <property type="evidence" value="ECO:0007669"/>
    <property type="project" value="TreeGrafter"/>
</dbReference>
<comment type="similarity">
    <text evidence="2">Belongs to the protein kinase superfamily. AGC Ser/Thr protein kinase family.</text>
</comment>
<feature type="region of interest" description="Disordered" evidence="13">
    <location>
        <begin position="1"/>
        <end position="59"/>
    </location>
</feature>
<evidence type="ECO:0000256" key="12">
    <source>
        <dbReference type="ARBA" id="ARBA00048679"/>
    </source>
</evidence>
<dbReference type="Proteomes" id="UP001108240">
    <property type="component" value="Unplaced"/>
</dbReference>
<keyword evidence="9" id="KW-0418">Kinase</keyword>
<evidence type="ECO:0000313" key="16">
    <source>
        <dbReference type="Ensembl" id="ENSCCRP00000066500.2"/>
    </source>
</evidence>
<keyword evidence="6" id="KW-0597">Phosphoprotein</keyword>
<dbReference type="InterPro" id="IPR008271">
    <property type="entry name" value="Ser/Thr_kinase_AS"/>
</dbReference>
<keyword evidence="8" id="KW-0547">Nucleotide-binding</keyword>
<dbReference type="GO" id="GO:0005737">
    <property type="term" value="C:cytoplasm"/>
    <property type="evidence" value="ECO:0007669"/>
    <property type="project" value="UniProtKB-SubCell"/>
</dbReference>
<dbReference type="InterPro" id="IPR037711">
    <property type="entry name" value="MAST"/>
</dbReference>
<feature type="region of interest" description="Disordered" evidence="13">
    <location>
        <begin position="826"/>
        <end position="856"/>
    </location>
</feature>
<dbReference type="GO" id="GO:0005524">
    <property type="term" value="F:ATP binding"/>
    <property type="evidence" value="ECO:0007669"/>
    <property type="project" value="UniProtKB-KW"/>
</dbReference>
<dbReference type="FunFam" id="3.30.200.20:FF:001045">
    <property type="entry name" value="Microtubule-associated serine/threonine kinase 1a"/>
    <property type="match status" value="1"/>
</dbReference>
<proteinExistence type="inferred from homology"/>
<dbReference type="PANTHER" id="PTHR24356">
    <property type="entry name" value="SERINE/THREONINE-PROTEIN KINASE"/>
    <property type="match status" value="1"/>
</dbReference>
<dbReference type="GO" id="GO:0007010">
    <property type="term" value="P:cytoskeleton organization"/>
    <property type="evidence" value="ECO:0007669"/>
    <property type="project" value="TreeGrafter"/>
</dbReference>
<dbReference type="Gene3D" id="3.30.200.20">
    <property type="entry name" value="Phosphorylase Kinase, domain 1"/>
    <property type="match status" value="1"/>
</dbReference>
<dbReference type="Pfam" id="PF00069">
    <property type="entry name" value="Pkinase"/>
    <property type="match status" value="1"/>
</dbReference>
<feature type="region of interest" description="Disordered" evidence="13">
    <location>
        <begin position="787"/>
        <end position="808"/>
    </location>
</feature>
<dbReference type="InterPro" id="IPR050236">
    <property type="entry name" value="Ser_Thr_kinase_AGC"/>
</dbReference>
<comment type="subcellular location">
    <subcellularLocation>
        <location evidence="1">Cytoplasm</location>
    </subcellularLocation>
</comment>
<dbReference type="SMART" id="SM00220">
    <property type="entry name" value="S_TKc"/>
    <property type="match status" value="1"/>
</dbReference>
<dbReference type="InterPro" id="IPR011009">
    <property type="entry name" value="Kinase-like_dom_sf"/>
</dbReference>
<feature type="compositionally biased region" description="Low complexity" evidence="13">
    <location>
        <begin position="828"/>
        <end position="853"/>
    </location>
</feature>
<dbReference type="SUPFAM" id="SSF140482">
    <property type="entry name" value="MAST3 pre-PK domain-like"/>
    <property type="match status" value="1"/>
</dbReference>
<feature type="domain" description="Protein kinase" evidence="14">
    <location>
        <begin position="287"/>
        <end position="560"/>
    </location>
</feature>
<evidence type="ECO:0000256" key="3">
    <source>
        <dbReference type="ARBA" id="ARBA00012513"/>
    </source>
</evidence>
<dbReference type="PROSITE" id="PS50011">
    <property type="entry name" value="PROTEIN_KINASE_DOM"/>
    <property type="match status" value="1"/>
</dbReference>
<name>A0A8C1DRC7_CYPCA</name>